<organism evidence="3 4">
    <name type="scientific">Amycolatopsis rifamycinica</name>
    <dbReference type="NCBI Taxonomy" id="287986"/>
    <lineage>
        <taxon>Bacteria</taxon>
        <taxon>Bacillati</taxon>
        <taxon>Actinomycetota</taxon>
        <taxon>Actinomycetes</taxon>
        <taxon>Pseudonocardiales</taxon>
        <taxon>Pseudonocardiaceae</taxon>
        <taxon>Amycolatopsis</taxon>
    </lineage>
</organism>
<feature type="compositionally biased region" description="Pro residues" evidence="1">
    <location>
        <begin position="205"/>
        <end position="215"/>
    </location>
</feature>
<evidence type="ECO:0000259" key="2">
    <source>
        <dbReference type="PROSITE" id="PS50234"/>
    </source>
</evidence>
<name>A0A066U7L4_9PSEU</name>
<dbReference type="InterPro" id="IPR002035">
    <property type="entry name" value="VWF_A"/>
</dbReference>
<accession>A0A066U7L4</accession>
<reference evidence="3 4" key="1">
    <citation type="submission" date="2014-05" db="EMBL/GenBank/DDBJ databases">
        <title>Draft genome sequence of Amycolatopsis rifamycinica DSM 46095.</title>
        <authorList>
            <person name="Lal R."/>
            <person name="Saxena A."/>
            <person name="Kumari R."/>
            <person name="Mukherjee U."/>
            <person name="Singh P."/>
            <person name="Sangwan N."/>
            <person name="Mahato N.K."/>
        </authorList>
    </citation>
    <scope>NUCLEOTIDE SEQUENCE [LARGE SCALE GENOMIC DNA]</scope>
    <source>
        <strain evidence="3 4">DSM 46095</strain>
    </source>
</reference>
<dbReference type="SMART" id="SM00327">
    <property type="entry name" value="VWA"/>
    <property type="match status" value="1"/>
</dbReference>
<keyword evidence="4" id="KW-1185">Reference proteome</keyword>
<dbReference type="InterPro" id="IPR036465">
    <property type="entry name" value="vWFA_dom_sf"/>
</dbReference>
<proteinExistence type="predicted"/>
<dbReference type="AlphaFoldDB" id="A0A066U7L4"/>
<sequence>MSHRPLRFYWMLDVSGSMAGTKIGQLNHAIREALPFMRDSADENPHAAVEVRAMTFGTGARWMTPNPVPLADFSWTDVTINGITDMGAALKLMAQELSVGRMPDRGLPPVLVLVSDGQPTDDFVSGLNALLAEPWGRRAVRIAIGIGDDADLDVLRRFIDHQEIEPLEVHNAGDLVQFIKYVSTVVLKSASAPASQPADSTLNGTPPPPPPPPPTTVDDDQVW</sequence>
<dbReference type="Gene3D" id="3.40.50.410">
    <property type="entry name" value="von Willebrand factor, type A domain"/>
    <property type="match status" value="1"/>
</dbReference>
<evidence type="ECO:0000313" key="4">
    <source>
        <dbReference type="Proteomes" id="UP000027345"/>
    </source>
</evidence>
<protein>
    <submittedName>
        <fullName evidence="3">Tellurium resistance protein</fullName>
    </submittedName>
</protein>
<comment type="caution">
    <text evidence="3">The sequence shown here is derived from an EMBL/GenBank/DDBJ whole genome shotgun (WGS) entry which is preliminary data.</text>
</comment>
<dbReference type="STRING" id="287986.DV20_13080"/>
<dbReference type="Proteomes" id="UP000027345">
    <property type="component" value="Unassembled WGS sequence"/>
</dbReference>
<gene>
    <name evidence="3" type="ORF">DV20_13080</name>
</gene>
<feature type="domain" description="VWFA" evidence="2">
    <location>
        <begin position="7"/>
        <end position="182"/>
    </location>
</feature>
<evidence type="ECO:0000313" key="3">
    <source>
        <dbReference type="EMBL" id="KDN21857.1"/>
    </source>
</evidence>
<dbReference type="PROSITE" id="PS50234">
    <property type="entry name" value="VWFA"/>
    <property type="match status" value="1"/>
</dbReference>
<dbReference type="eggNOG" id="COG4245">
    <property type="taxonomic scope" value="Bacteria"/>
</dbReference>
<feature type="region of interest" description="Disordered" evidence="1">
    <location>
        <begin position="192"/>
        <end position="223"/>
    </location>
</feature>
<dbReference type="EMBL" id="JMQI01000026">
    <property type="protein sequence ID" value="KDN21857.1"/>
    <property type="molecule type" value="Genomic_DNA"/>
</dbReference>
<evidence type="ECO:0000256" key="1">
    <source>
        <dbReference type="SAM" id="MobiDB-lite"/>
    </source>
</evidence>
<dbReference type="SUPFAM" id="SSF53300">
    <property type="entry name" value="vWA-like"/>
    <property type="match status" value="1"/>
</dbReference>